<dbReference type="PIRSF" id="PIRSF006241">
    <property type="entry name" value="HyI"/>
    <property type="match status" value="1"/>
</dbReference>
<feature type="active site" description="Proton donor/acceptor" evidence="2">
    <location>
        <position position="231"/>
    </location>
</feature>
<proteinExistence type="predicted"/>
<dbReference type="InterPro" id="IPR013022">
    <property type="entry name" value="Xyl_isomerase-like_TIM-brl"/>
</dbReference>
<dbReference type="InterPro" id="IPR026040">
    <property type="entry name" value="HyI-like"/>
</dbReference>
<dbReference type="Pfam" id="PF01261">
    <property type="entry name" value="AP_endonuc_2"/>
    <property type="match status" value="1"/>
</dbReference>
<comment type="caution">
    <text evidence="4">The sequence shown here is derived from an EMBL/GenBank/DDBJ whole genome shotgun (WGS) entry which is preliminary data.</text>
</comment>
<dbReference type="PANTHER" id="PTHR43489:SF3">
    <property type="entry name" value="XYLOSE ISOMERASE DOMAIN PROTEIN TIM BARREL"/>
    <property type="match status" value="1"/>
</dbReference>
<keyword evidence="1" id="KW-0413">Isomerase</keyword>
<keyword evidence="5" id="KW-1185">Reference proteome</keyword>
<dbReference type="InterPro" id="IPR036237">
    <property type="entry name" value="Xyl_isomerase-like_sf"/>
</dbReference>
<dbReference type="EMBL" id="JACRSN010000003">
    <property type="protein sequence ID" value="MBC8532923.1"/>
    <property type="molecule type" value="Genomic_DNA"/>
</dbReference>
<gene>
    <name evidence="4" type="ORF">IAG03_02685</name>
</gene>
<dbReference type="RefSeq" id="WP_249318199.1">
    <property type="nucleotide sequence ID" value="NZ_JACRSN010000003.1"/>
</dbReference>
<dbReference type="Proteomes" id="UP000651482">
    <property type="component" value="Unassembled WGS sequence"/>
</dbReference>
<evidence type="ECO:0000259" key="3">
    <source>
        <dbReference type="Pfam" id="PF01261"/>
    </source>
</evidence>
<evidence type="ECO:0000256" key="2">
    <source>
        <dbReference type="PIRSR" id="PIRSR006241-50"/>
    </source>
</evidence>
<dbReference type="InterPro" id="IPR050417">
    <property type="entry name" value="Sugar_Epim/Isomerase"/>
</dbReference>
<dbReference type="Gene3D" id="3.20.20.150">
    <property type="entry name" value="Divalent-metal-dependent TIM barrel enzymes"/>
    <property type="match status" value="1"/>
</dbReference>
<dbReference type="SUPFAM" id="SSF51658">
    <property type="entry name" value="Xylose isomerase-like"/>
    <property type="match status" value="1"/>
</dbReference>
<name>A0A926HR63_9FIRM</name>
<dbReference type="PANTHER" id="PTHR43489">
    <property type="entry name" value="ISOMERASE"/>
    <property type="match status" value="1"/>
</dbReference>
<evidence type="ECO:0000313" key="5">
    <source>
        <dbReference type="Proteomes" id="UP000651482"/>
    </source>
</evidence>
<feature type="domain" description="Xylose isomerase-like TIM barrel" evidence="3">
    <location>
        <begin position="20"/>
        <end position="241"/>
    </location>
</feature>
<evidence type="ECO:0000313" key="4">
    <source>
        <dbReference type="EMBL" id="MBC8532923.1"/>
    </source>
</evidence>
<evidence type="ECO:0000256" key="1">
    <source>
        <dbReference type="ARBA" id="ARBA00023235"/>
    </source>
</evidence>
<dbReference type="GO" id="GO:0016853">
    <property type="term" value="F:isomerase activity"/>
    <property type="evidence" value="ECO:0007669"/>
    <property type="project" value="UniProtKB-KW"/>
</dbReference>
<protein>
    <submittedName>
        <fullName evidence="4">TIM barrel protein</fullName>
    </submittedName>
</protein>
<organism evidence="4 5">
    <name type="scientific">Yeguia hominis</name>
    <dbReference type="NCBI Taxonomy" id="2763662"/>
    <lineage>
        <taxon>Bacteria</taxon>
        <taxon>Bacillati</taxon>
        <taxon>Bacillota</taxon>
        <taxon>Clostridia</taxon>
        <taxon>Eubacteriales</taxon>
        <taxon>Yeguiaceae</taxon>
        <taxon>Yeguia</taxon>
    </lineage>
</organism>
<reference evidence="4" key="1">
    <citation type="submission" date="2020-08" db="EMBL/GenBank/DDBJ databases">
        <title>Genome public.</title>
        <authorList>
            <person name="Liu C."/>
            <person name="Sun Q."/>
        </authorList>
    </citation>
    <scope>NUCLEOTIDE SEQUENCE</scope>
    <source>
        <strain evidence="4">NSJ-40</strain>
    </source>
</reference>
<feature type="active site" description="Proton donor/acceptor" evidence="2">
    <location>
        <position position="133"/>
    </location>
</feature>
<accession>A0A926HR63</accession>
<dbReference type="AlphaFoldDB" id="A0A926HR63"/>
<sequence>MKVSVCVDSLYFGKDFLESVRAAQRAGAKAVEFWSWEDKDLDGLVRLQEETGLQVAVFCTRATQITDPKNRDAFVCGVRDSAAAAKRLGCKTMIATVGDDTGAPRAEQHAAIVEALRASLPVLEESGVTLVVEPLNIYVDHIGYYLSSSKEAFAIIEEVGSPYVKVLFDIYHQQINEGDILRHMLPNLEKIGHIHCAGSNGRHELDNGELNYPYLFKKLAEAGYDRYVGLEYFPERDPADSLKDLL</sequence>